<organism evidence="11 12">
    <name type="scientific">Carnegiea gigantea</name>
    <dbReference type="NCBI Taxonomy" id="171969"/>
    <lineage>
        <taxon>Eukaryota</taxon>
        <taxon>Viridiplantae</taxon>
        <taxon>Streptophyta</taxon>
        <taxon>Embryophyta</taxon>
        <taxon>Tracheophyta</taxon>
        <taxon>Spermatophyta</taxon>
        <taxon>Magnoliopsida</taxon>
        <taxon>eudicotyledons</taxon>
        <taxon>Gunneridae</taxon>
        <taxon>Pentapetalae</taxon>
        <taxon>Caryophyllales</taxon>
        <taxon>Cactineae</taxon>
        <taxon>Cactaceae</taxon>
        <taxon>Cactoideae</taxon>
        <taxon>Echinocereeae</taxon>
        <taxon>Carnegiea</taxon>
    </lineage>
</organism>
<keyword evidence="12" id="KW-1185">Reference proteome</keyword>
<comment type="similarity">
    <text evidence="2">Belongs to the ERD2 family.</text>
</comment>
<comment type="subcellular location">
    <subcellularLocation>
        <location evidence="1">Endoplasmic reticulum membrane</location>
        <topology evidence="1">Multi-pass membrane protein</topology>
    </subcellularLocation>
</comment>
<evidence type="ECO:0000313" key="11">
    <source>
        <dbReference type="EMBL" id="KAJ8447912.1"/>
    </source>
</evidence>
<evidence type="ECO:0000256" key="1">
    <source>
        <dbReference type="ARBA" id="ARBA00004477"/>
    </source>
</evidence>
<dbReference type="GO" id="GO:0005789">
    <property type="term" value="C:endoplasmic reticulum membrane"/>
    <property type="evidence" value="ECO:0007669"/>
    <property type="project" value="UniProtKB-SubCell"/>
</dbReference>
<evidence type="ECO:0000256" key="10">
    <source>
        <dbReference type="ARBA" id="ARBA00023170"/>
    </source>
</evidence>
<evidence type="ECO:0000256" key="6">
    <source>
        <dbReference type="ARBA" id="ARBA00022892"/>
    </source>
</evidence>
<evidence type="ECO:0000256" key="4">
    <source>
        <dbReference type="ARBA" id="ARBA00022692"/>
    </source>
</evidence>
<dbReference type="GO" id="GO:0006621">
    <property type="term" value="P:protein retention in ER lumen"/>
    <property type="evidence" value="ECO:0007669"/>
    <property type="project" value="InterPro"/>
</dbReference>
<sequence>MALFAMYVEAVSVLPQLRIMQNAELHYELSFGLSLSLNKTNKISADIRLYEFYWYTVIDILGDQLHQILNGRTEPFTSHYAFSLDVARFLGCAHWFIQIVKTKGQYLLFIELGHVWLLMLLLSKAVQTFILADFCHYYVKSVMEGEFLMKLPSVV</sequence>
<keyword evidence="7" id="KW-0653">Protein transport</keyword>
<keyword evidence="10" id="KW-0675">Receptor</keyword>
<evidence type="ECO:0000256" key="9">
    <source>
        <dbReference type="ARBA" id="ARBA00023136"/>
    </source>
</evidence>
<evidence type="ECO:0000256" key="8">
    <source>
        <dbReference type="ARBA" id="ARBA00022989"/>
    </source>
</evidence>
<keyword evidence="5" id="KW-0256">Endoplasmic reticulum</keyword>
<evidence type="ECO:0000256" key="5">
    <source>
        <dbReference type="ARBA" id="ARBA00022824"/>
    </source>
</evidence>
<evidence type="ECO:0000256" key="2">
    <source>
        <dbReference type="ARBA" id="ARBA00010120"/>
    </source>
</evidence>
<dbReference type="PANTHER" id="PTHR10585">
    <property type="entry name" value="ER LUMEN PROTEIN RETAINING RECEPTOR"/>
    <property type="match status" value="1"/>
</dbReference>
<keyword evidence="6" id="KW-0931">ER-Golgi transport</keyword>
<keyword evidence="9" id="KW-0472">Membrane</keyword>
<dbReference type="Proteomes" id="UP001153076">
    <property type="component" value="Unassembled WGS sequence"/>
</dbReference>
<reference evidence="11" key="1">
    <citation type="submission" date="2022-04" db="EMBL/GenBank/DDBJ databases">
        <title>Carnegiea gigantea Genome sequencing and assembly v2.</title>
        <authorList>
            <person name="Copetti D."/>
            <person name="Sanderson M.J."/>
            <person name="Burquez A."/>
            <person name="Wojciechowski M.F."/>
        </authorList>
    </citation>
    <scope>NUCLEOTIDE SEQUENCE</scope>
    <source>
        <strain evidence="11">SGP5-SGP5p</strain>
        <tissue evidence="11">Aerial part</tissue>
    </source>
</reference>
<comment type="caution">
    <text evidence="11">The sequence shown here is derived from an EMBL/GenBank/DDBJ whole genome shotgun (WGS) entry which is preliminary data.</text>
</comment>
<dbReference type="GO" id="GO:0016192">
    <property type="term" value="P:vesicle-mediated transport"/>
    <property type="evidence" value="ECO:0007669"/>
    <property type="project" value="UniProtKB-KW"/>
</dbReference>
<keyword evidence="4" id="KW-0812">Transmembrane</keyword>
<keyword evidence="3" id="KW-0813">Transport</keyword>
<dbReference type="InterPro" id="IPR000133">
    <property type="entry name" value="ER_ret_rcpt"/>
</dbReference>
<dbReference type="OrthoDB" id="7694678at2759"/>
<protein>
    <submittedName>
        <fullName evidence="11">Uncharacterized protein</fullName>
    </submittedName>
</protein>
<gene>
    <name evidence="11" type="ORF">Cgig2_012047</name>
</gene>
<keyword evidence="8" id="KW-1133">Transmembrane helix</keyword>
<evidence type="ECO:0000256" key="3">
    <source>
        <dbReference type="ARBA" id="ARBA00022448"/>
    </source>
</evidence>
<dbReference type="AlphaFoldDB" id="A0A9Q1QMP3"/>
<name>A0A9Q1QMP3_9CARY</name>
<dbReference type="EMBL" id="JAKOGI010000034">
    <property type="protein sequence ID" value="KAJ8447912.1"/>
    <property type="molecule type" value="Genomic_DNA"/>
</dbReference>
<dbReference type="GO" id="GO:0015031">
    <property type="term" value="P:protein transport"/>
    <property type="evidence" value="ECO:0007669"/>
    <property type="project" value="UniProtKB-KW"/>
</dbReference>
<evidence type="ECO:0000256" key="7">
    <source>
        <dbReference type="ARBA" id="ARBA00022927"/>
    </source>
</evidence>
<proteinExistence type="inferred from homology"/>
<accession>A0A9Q1QMP3</accession>
<dbReference type="GO" id="GO:0046923">
    <property type="term" value="F:ER retention sequence binding"/>
    <property type="evidence" value="ECO:0007669"/>
    <property type="project" value="InterPro"/>
</dbReference>
<evidence type="ECO:0000313" key="12">
    <source>
        <dbReference type="Proteomes" id="UP001153076"/>
    </source>
</evidence>